<accession>A0ABW8GKC8</accession>
<protein>
    <submittedName>
        <fullName evidence="2">Uncharacterized protein</fullName>
    </submittedName>
</protein>
<sequence length="90" mass="10598">MKTYTCQAEYLKKAIDLSEKKAERLLSRMSVHLYSELLRDAYSPHEILAIQLQIEAEQLQEWRQRVAQLRQQEQVWLSQRTPLASPATVN</sequence>
<proteinExistence type="predicted"/>
<dbReference type="RefSeq" id="WP_400880687.1">
    <property type="nucleotide sequence ID" value="NZ_JBIWXY010000001.1"/>
</dbReference>
<dbReference type="EMBL" id="JBIWXY010000001">
    <property type="protein sequence ID" value="MFJ5445828.1"/>
    <property type="molecule type" value="Genomic_DNA"/>
</dbReference>
<organism evidence="2 3">
    <name type="scientific">Methylobacillus methanolivorans</name>
    <dbReference type="NCBI Taxonomy" id="1848927"/>
    <lineage>
        <taxon>Bacteria</taxon>
        <taxon>Pseudomonadati</taxon>
        <taxon>Pseudomonadota</taxon>
        <taxon>Betaproteobacteria</taxon>
        <taxon>Nitrosomonadales</taxon>
        <taxon>Methylophilaceae</taxon>
        <taxon>Methylobacillus</taxon>
    </lineage>
</organism>
<keyword evidence="3" id="KW-1185">Reference proteome</keyword>
<evidence type="ECO:0000313" key="2">
    <source>
        <dbReference type="EMBL" id="MFJ5445828.1"/>
    </source>
</evidence>
<name>A0ABW8GKC8_9PROT</name>
<evidence type="ECO:0000256" key="1">
    <source>
        <dbReference type="SAM" id="Coils"/>
    </source>
</evidence>
<dbReference type="Proteomes" id="UP001617669">
    <property type="component" value="Unassembled WGS sequence"/>
</dbReference>
<keyword evidence="1" id="KW-0175">Coiled coil</keyword>
<reference evidence="2 3" key="1">
    <citation type="submission" date="2024-11" db="EMBL/GenBank/DDBJ databases">
        <authorList>
            <person name="Kaparullina E.N."/>
            <person name="Delegan Y.A."/>
            <person name="Doronina N.V."/>
        </authorList>
    </citation>
    <scope>NUCLEOTIDE SEQUENCE [LARGE SCALE GENOMIC DNA]</scope>
    <source>
        <strain evidence="2 3">7sh_L</strain>
    </source>
</reference>
<comment type="caution">
    <text evidence="2">The sequence shown here is derived from an EMBL/GenBank/DDBJ whole genome shotgun (WGS) entry which is preliminary data.</text>
</comment>
<gene>
    <name evidence="2" type="ORF">ACIKP9_06255</name>
</gene>
<feature type="coiled-coil region" evidence="1">
    <location>
        <begin position="52"/>
        <end position="79"/>
    </location>
</feature>
<evidence type="ECO:0000313" key="3">
    <source>
        <dbReference type="Proteomes" id="UP001617669"/>
    </source>
</evidence>